<gene>
    <name evidence="8" type="ORF">H9820_12010</name>
</gene>
<feature type="transmembrane region" description="Helical" evidence="6">
    <location>
        <begin position="64"/>
        <end position="81"/>
    </location>
</feature>
<name>A0A9D2CQ03_9LACO</name>
<keyword evidence="6" id="KW-0472">Membrane</keyword>
<reference evidence="8" key="2">
    <citation type="submission" date="2021-04" db="EMBL/GenBank/DDBJ databases">
        <authorList>
            <person name="Gilroy R."/>
        </authorList>
    </citation>
    <scope>NUCLEOTIDE SEQUENCE</scope>
    <source>
        <strain evidence="8">3204</strain>
    </source>
</reference>
<feature type="domain" description="Signal transduction histidine kinase subgroup 3 dimerisation and phosphoacceptor" evidence="7">
    <location>
        <begin position="183"/>
        <end position="246"/>
    </location>
</feature>
<feature type="transmembrane region" description="Helical" evidence="6">
    <location>
        <begin position="20"/>
        <end position="52"/>
    </location>
</feature>
<dbReference type="Pfam" id="PF07730">
    <property type="entry name" value="HisKA_3"/>
    <property type="match status" value="1"/>
</dbReference>
<dbReference type="SUPFAM" id="SSF55874">
    <property type="entry name" value="ATPase domain of HSP90 chaperone/DNA topoisomerase II/histidine kinase"/>
    <property type="match status" value="1"/>
</dbReference>
<dbReference type="Gene3D" id="1.20.5.1930">
    <property type="match status" value="1"/>
</dbReference>
<dbReference type="Gene3D" id="3.30.565.10">
    <property type="entry name" value="Histidine kinase-like ATPase, C-terminal domain"/>
    <property type="match status" value="1"/>
</dbReference>
<dbReference type="GO" id="GO:0016020">
    <property type="term" value="C:membrane"/>
    <property type="evidence" value="ECO:0007669"/>
    <property type="project" value="InterPro"/>
</dbReference>
<keyword evidence="3" id="KW-0808">Transferase</keyword>
<keyword evidence="4 8" id="KW-0418">Kinase</keyword>
<protein>
    <recommendedName>
        <fullName evidence="2">histidine kinase</fullName>
        <ecNumber evidence="2">2.7.13.3</ecNumber>
    </recommendedName>
</protein>
<dbReference type="EC" id="2.7.13.3" evidence="2"/>
<feature type="transmembrane region" description="Helical" evidence="6">
    <location>
        <begin position="139"/>
        <end position="159"/>
    </location>
</feature>
<sequence length="372" mass="42699">MNKFLDKYVLFPKRFGFMPYFWVFSLFLMAGQILITQHPFNWFYLLLVLIFLKFYRDGYSINRWLWLDIGIQLLIAAYFTLKFPNGGGTFFIYTAWEIGSLPYKLRDFLRYLVLYLVISLSCVLTFILFTPTIKEYGPFGIIIALTFTIGSPIAARSLGNSYRRSYRTKQTNRRLETIIKQNERDRIAQDLHDSLGQSFSLITLKSELATKLIDKDPKKAQQQLKDIAQTSRDDLNLVRQIVADLNAQSIASAMVSEGKNLDLAQIQQISINEDVSNTWPKDIQHTLAAIIKETTTNVIRYSHANLMKFTFEEDASNYFLDIHDDGIGFKGATDHISYGLSGMTNRLKSINGTLKVTSDHGVYLQISIPKKD</sequence>
<dbReference type="GO" id="GO:0000155">
    <property type="term" value="F:phosphorelay sensor kinase activity"/>
    <property type="evidence" value="ECO:0007669"/>
    <property type="project" value="InterPro"/>
</dbReference>
<evidence type="ECO:0000256" key="2">
    <source>
        <dbReference type="ARBA" id="ARBA00012438"/>
    </source>
</evidence>
<feature type="transmembrane region" description="Helical" evidence="6">
    <location>
        <begin position="112"/>
        <end position="133"/>
    </location>
</feature>
<keyword evidence="6" id="KW-0812">Transmembrane</keyword>
<comment type="caution">
    <text evidence="8">The sequence shown here is derived from an EMBL/GenBank/DDBJ whole genome shotgun (WGS) entry which is preliminary data.</text>
</comment>
<evidence type="ECO:0000313" key="9">
    <source>
        <dbReference type="Proteomes" id="UP000824013"/>
    </source>
</evidence>
<reference evidence="8" key="1">
    <citation type="journal article" date="2021" name="PeerJ">
        <title>Extensive microbial diversity within the chicken gut microbiome revealed by metagenomics and culture.</title>
        <authorList>
            <person name="Gilroy R."/>
            <person name="Ravi A."/>
            <person name="Getino M."/>
            <person name="Pursley I."/>
            <person name="Horton D.L."/>
            <person name="Alikhan N.F."/>
            <person name="Baker D."/>
            <person name="Gharbi K."/>
            <person name="Hall N."/>
            <person name="Watson M."/>
            <person name="Adriaenssens E.M."/>
            <person name="Foster-Nyarko E."/>
            <person name="Jarju S."/>
            <person name="Secka A."/>
            <person name="Antonio M."/>
            <person name="Oren A."/>
            <person name="Chaudhuri R.R."/>
            <person name="La Ragione R."/>
            <person name="Hildebrand F."/>
            <person name="Pallen M.J."/>
        </authorList>
    </citation>
    <scope>NUCLEOTIDE SEQUENCE</scope>
    <source>
        <strain evidence="8">3204</strain>
    </source>
</reference>
<dbReference type="Proteomes" id="UP000824013">
    <property type="component" value="Unassembled WGS sequence"/>
</dbReference>
<keyword evidence="5" id="KW-0902">Two-component regulatory system</keyword>
<evidence type="ECO:0000256" key="3">
    <source>
        <dbReference type="ARBA" id="ARBA00022679"/>
    </source>
</evidence>
<evidence type="ECO:0000313" key="8">
    <source>
        <dbReference type="EMBL" id="HIY93648.1"/>
    </source>
</evidence>
<dbReference type="AlphaFoldDB" id="A0A9D2CQ03"/>
<dbReference type="EMBL" id="DXCM01000090">
    <property type="protein sequence ID" value="HIY93648.1"/>
    <property type="molecule type" value="Genomic_DNA"/>
</dbReference>
<dbReference type="GO" id="GO:0046983">
    <property type="term" value="F:protein dimerization activity"/>
    <property type="evidence" value="ECO:0007669"/>
    <property type="project" value="InterPro"/>
</dbReference>
<evidence type="ECO:0000256" key="1">
    <source>
        <dbReference type="ARBA" id="ARBA00000085"/>
    </source>
</evidence>
<dbReference type="InterPro" id="IPR050482">
    <property type="entry name" value="Sensor_HK_TwoCompSys"/>
</dbReference>
<dbReference type="PANTHER" id="PTHR24421">
    <property type="entry name" value="NITRATE/NITRITE SENSOR PROTEIN NARX-RELATED"/>
    <property type="match status" value="1"/>
</dbReference>
<dbReference type="InterPro" id="IPR036890">
    <property type="entry name" value="HATPase_C_sf"/>
</dbReference>
<evidence type="ECO:0000256" key="6">
    <source>
        <dbReference type="SAM" id="Phobius"/>
    </source>
</evidence>
<organism evidence="8 9">
    <name type="scientific">Candidatus Companilactobacillus pullicola</name>
    <dbReference type="NCBI Taxonomy" id="2838523"/>
    <lineage>
        <taxon>Bacteria</taxon>
        <taxon>Bacillati</taxon>
        <taxon>Bacillota</taxon>
        <taxon>Bacilli</taxon>
        <taxon>Lactobacillales</taxon>
        <taxon>Lactobacillaceae</taxon>
        <taxon>Companilactobacillus</taxon>
    </lineage>
</organism>
<comment type="catalytic activity">
    <reaction evidence="1">
        <text>ATP + protein L-histidine = ADP + protein N-phospho-L-histidine.</text>
        <dbReference type="EC" id="2.7.13.3"/>
    </reaction>
</comment>
<dbReference type="PANTHER" id="PTHR24421:SF63">
    <property type="entry name" value="SENSOR HISTIDINE KINASE DESK"/>
    <property type="match status" value="1"/>
</dbReference>
<evidence type="ECO:0000259" key="7">
    <source>
        <dbReference type="Pfam" id="PF07730"/>
    </source>
</evidence>
<evidence type="ECO:0000256" key="4">
    <source>
        <dbReference type="ARBA" id="ARBA00022777"/>
    </source>
</evidence>
<keyword evidence="6" id="KW-1133">Transmembrane helix</keyword>
<dbReference type="InterPro" id="IPR011712">
    <property type="entry name" value="Sig_transdc_His_kin_sub3_dim/P"/>
</dbReference>
<proteinExistence type="predicted"/>
<evidence type="ECO:0000256" key="5">
    <source>
        <dbReference type="ARBA" id="ARBA00023012"/>
    </source>
</evidence>
<accession>A0A9D2CQ03</accession>